<sequence>MTKQIVSPPQLLSPLIALTFLQAASGMAMQSILHPHRRDLLRQAVGINGFGLSAAPSLRSLCDSTARRHYELPTTVHFPRQLSSMVHARRAPQPVLSFAAPPSIATAAVQAIVLNSGLAAIGTALGQRVLTPSGLVSAWVLGVTLWSTLGWQGWATCVFYLVCGSAVTKLKMAEKEAKGIAESRGGARGPENVWGSAATAALCAIGTVYMPLATTPLLVGYTASLATKLADTSASEVGKAYGKSTYLITTLKPVPPGTEGAVSLEGLAAGVVGSIVLAAFAIAIGLNHASALVPCIIAAFIANNVESLIGASVQGRIPWMTNEVVNFINTLVGAVVAILICAFF</sequence>
<evidence type="ECO:0000256" key="2">
    <source>
        <dbReference type="ARBA" id="ARBA00009012"/>
    </source>
</evidence>
<keyword evidence="5 6" id="KW-0472">Membrane</keyword>
<dbReference type="InterPro" id="IPR002794">
    <property type="entry name" value="DUF92_TMEM19"/>
</dbReference>
<feature type="transmembrane region" description="Helical" evidence="6">
    <location>
        <begin position="324"/>
        <end position="343"/>
    </location>
</feature>
<feature type="signal peptide" evidence="7">
    <location>
        <begin position="1"/>
        <end position="26"/>
    </location>
</feature>
<dbReference type="NCBIfam" id="TIGR00297">
    <property type="entry name" value="TIGR00297 family protein"/>
    <property type="match status" value="1"/>
</dbReference>
<feature type="transmembrane region" description="Helical" evidence="6">
    <location>
        <begin position="291"/>
        <end position="312"/>
    </location>
</feature>
<keyword evidence="4 6" id="KW-1133">Transmembrane helix</keyword>
<comment type="subcellular location">
    <subcellularLocation>
        <location evidence="1">Membrane</location>
        <topology evidence="1">Multi-pass membrane protein</topology>
    </subcellularLocation>
</comment>
<feature type="transmembrane region" description="Helical" evidence="6">
    <location>
        <begin position="104"/>
        <end position="122"/>
    </location>
</feature>
<dbReference type="PANTHER" id="PTHR13353:SF5">
    <property type="entry name" value="TRANSMEMBRANE PROTEIN 19"/>
    <property type="match status" value="1"/>
</dbReference>
<evidence type="ECO:0000256" key="5">
    <source>
        <dbReference type="ARBA" id="ARBA00023136"/>
    </source>
</evidence>
<gene>
    <name evidence="8" type="ORF">PCAR00345_LOCUS41173</name>
</gene>
<dbReference type="GO" id="GO:0016020">
    <property type="term" value="C:membrane"/>
    <property type="evidence" value="ECO:0007669"/>
    <property type="project" value="UniProtKB-SubCell"/>
</dbReference>
<evidence type="ECO:0000256" key="1">
    <source>
        <dbReference type="ARBA" id="ARBA00004141"/>
    </source>
</evidence>
<evidence type="ECO:0000313" key="8">
    <source>
        <dbReference type="EMBL" id="CAE0788464.1"/>
    </source>
</evidence>
<evidence type="ECO:0000256" key="6">
    <source>
        <dbReference type="SAM" id="Phobius"/>
    </source>
</evidence>
<dbReference type="Pfam" id="PF01940">
    <property type="entry name" value="DUF92"/>
    <property type="match status" value="1"/>
</dbReference>
<feature type="transmembrane region" description="Helical" evidence="6">
    <location>
        <begin position="193"/>
        <end position="212"/>
    </location>
</feature>
<evidence type="ECO:0008006" key="9">
    <source>
        <dbReference type="Google" id="ProtNLM"/>
    </source>
</evidence>
<dbReference type="EMBL" id="HBIZ01067293">
    <property type="protein sequence ID" value="CAE0788464.1"/>
    <property type="molecule type" value="Transcribed_RNA"/>
</dbReference>
<keyword evidence="3 6" id="KW-0812">Transmembrane</keyword>
<comment type="similarity">
    <text evidence="2">Belongs to the TMEM19 family.</text>
</comment>
<feature type="chain" id="PRO_5030722383" description="TIGR00297 family protein" evidence="7">
    <location>
        <begin position="27"/>
        <end position="344"/>
    </location>
</feature>
<accession>A0A7S4FD08</accession>
<reference evidence="8" key="1">
    <citation type="submission" date="2021-01" db="EMBL/GenBank/DDBJ databases">
        <authorList>
            <person name="Corre E."/>
            <person name="Pelletier E."/>
            <person name="Niang G."/>
            <person name="Scheremetjew M."/>
            <person name="Finn R."/>
            <person name="Kale V."/>
            <person name="Holt S."/>
            <person name="Cochrane G."/>
            <person name="Meng A."/>
            <person name="Brown T."/>
            <person name="Cohen L."/>
        </authorList>
    </citation>
    <scope>NUCLEOTIDE SEQUENCE</scope>
    <source>
        <strain evidence="8">CCMP645</strain>
    </source>
</reference>
<proteinExistence type="inferred from homology"/>
<organism evidence="8">
    <name type="scientific">Chrysotila carterae</name>
    <name type="common">Marine alga</name>
    <name type="synonym">Syracosphaera carterae</name>
    <dbReference type="NCBI Taxonomy" id="13221"/>
    <lineage>
        <taxon>Eukaryota</taxon>
        <taxon>Haptista</taxon>
        <taxon>Haptophyta</taxon>
        <taxon>Prymnesiophyceae</taxon>
        <taxon>Isochrysidales</taxon>
        <taxon>Isochrysidaceae</taxon>
        <taxon>Chrysotila</taxon>
    </lineage>
</organism>
<evidence type="ECO:0000256" key="4">
    <source>
        <dbReference type="ARBA" id="ARBA00022989"/>
    </source>
</evidence>
<name>A0A7S4FD08_CHRCT</name>
<dbReference type="PANTHER" id="PTHR13353">
    <property type="entry name" value="TRANSMEMBRANE PROTEIN 19"/>
    <property type="match status" value="1"/>
</dbReference>
<keyword evidence="7" id="KW-0732">Signal</keyword>
<feature type="transmembrane region" description="Helical" evidence="6">
    <location>
        <begin position="129"/>
        <end position="147"/>
    </location>
</feature>
<dbReference type="AlphaFoldDB" id="A0A7S4FD08"/>
<protein>
    <recommendedName>
        <fullName evidence="9">TIGR00297 family protein</fullName>
    </recommendedName>
</protein>
<feature type="transmembrane region" description="Helical" evidence="6">
    <location>
        <begin position="266"/>
        <end position="284"/>
    </location>
</feature>
<evidence type="ECO:0000256" key="7">
    <source>
        <dbReference type="SAM" id="SignalP"/>
    </source>
</evidence>
<evidence type="ECO:0000256" key="3">
    <source>
        <dbReference type="ARBA" id="ARBA00022692"/>
    </source>
</evidence>